<dbReference type="PRINTS" id="PR01407">
    <property type="entry name" value="BUTYPHLNCDUF"/>
</dbReference>
<gene>
    <name evidence="12" type="ORF">ACEWY4_016676</name>
</gene>
<dbReference type="PROSITE" id="PS50119">
    <property type="entry name" value="ZF_BBOX"/>
    <property type="match status" value="1"/>
</dbReference>
<evidence type="ECO:0000259" key="11">
    <source>
        <dbReference type="PROSITE" id="PS50188"/>
    </source>
</evidence>
<dbReference type="PROSITE" id="PS50089">
    <property type="entry name" value="ZF_RING_2"/>
    <property type="match status" value="1"/>
</dbReference>
<dbReference type="PROSITE" id="PS50188">
    <property type="entry name" value="B302_SPRY"/>
    <property type="match status" value="1"/>
</dbReference>
<dbReference type="Gene3D" id="3.30.40.10">
    <property type="entry name" value="Zinc/RING finger domain, C3HC4 (zinc finger)"/>
    <property type="match status" value="1"/>
</dbReference>
<dbReference type="Gene3D" id="2.60.120.920">
    <property type="match status" value="1"/>
</dbReference>
<dbReference type="Pfam" id="PF00643">
    <property type="entry name" value="zf-B_box"/>
    <property type="match status" value="1"/>
</dbReference>
<evidence type="ECO:0000259" key="9">
    <source>
        <dbReference type="PROSITE" id="PS50089"/>
    </source>
</evidence>
<dbReference type="SMART" id="SM00589">
    <property type="entry name" value="PRY"/>
    <property type="match status" value="1"/>
</dbReference>
<evidence type="ECO:0000313" key="13">
    <source>
        <dbReference type="Proteomes" id="UP001591681"/>
    </source>
</evidence>
<dbReference type="InterPro" id="IPR013320">
    <property type="entry name" value="ConA-like_dom_sf"/>
</dbReference>
<feature type="region of interest" description="Disordered" evidence="8">
    <location>
        <begin position="433"/>
        <end position="474"/>
    </location>
</feature>
<accession>A0ABD1JL20</accession>
<keyword evidence="7" id="KW-0175">Coiled coil</keyword>
<dbReference type="SUPFAM" id="SSF57850">
    <property type="entry name" value="RING/U-box"/>
    <property type="match status" value="1"/>
</dbReference>
<dbReference type="PROSITE" id="PS00518">
    <property type="entry name" value="ZF_RING_1"/>
    <property type="match status" value="1"/>
</dbReference>
<keyword evidence="2" id="KW-0479">Metal-binding</keyword>
<dbReference type="InterPro" id="IPR003879">
    <property type="entry name" value="Butyrophylin_SPRY"/>
</dbReference>
<dbReference type="Proteomes" id="UP001591681">
    <property type="component" value="Unassembled WGS sequence"/>
</dbReference>
<evidence type="ECO:0008006" key="14">
    <source>
        <dbReference type="Google" id="ProtNLM"/>
    </source>
</evidence>
<dbReference type="SMART" id="SM00184">
    <property type="entry name" value="RING"/>
    <property type="match status" value="1"/>
</dbReference>
<keyword evidence="1" id="KW-0399">Innate immunity</keyword>
<dbReference type="AlphaFoldDB" id="A0ABD1JL20"/>
<name>A0ABD1JL20_9TELE</name>
<comment type="caution">
    <text evidence="12">The sequence shown here is derived from an EMBL/GenBank/DDBJ whole genome shotgun (WGS) entry which is preliminary data.</text>
</comment>
<dbReference type="SUPFAM" id="SSF57845">
    <property type="entry name" value="B-box zinc-binding domain"/>
    <property type="match status" value="1"/>
</dbReference>
<dbReference type="Pfam" id="PF25600">
    <property type="entry name" value="TRIM_CC"/>
    <property type="match status" value="1"/>
</dbReference>
<evidence type="ECO:0000256" key="8">
    <source>
        <dbReference type="SAM" id="MobiDB-lite"/>
    </source>
</evidence>
<evidence type="ECO:0000259" key="10">
    <source>
        <dbReference type="PROSITE" id="PS50119"/>
    </source>
</evidence>
<dbReference type="Pfam" id="PF15227">
    <property type="entry name" value="zf-C3HC4_4"/>
    <property type="match status" value="1"/>
</dbReference>
<dbReference type="GO" id="GO:0005737">
    <property type="term" value="C:cytoplasm"/>
    <property type="evidence" value="ECO:0007669"/>
    <property type="project" value="UniProtKB-ARBA"/>
</dbReference>
<keyword evidence="4" id="KW-0862">Zinc</keyword>
<keyword evidence="3 6" id="KW-0863">Zinc-finger</keyword>
<dbReference type="EMBL" id="JBHFQA010000014">
    <property type="protein sequence ID" value="KAL2087848.1"/>
    <property type="molecule type" value="Genomic_DNA"/>
</dbReference>
<dbReference type="InterPro" id="IPR003877">
    <property type="entry name" value="SPRY_dom"/>
</dbReference>
<dbReference type="InterPro" id="IPR051051">
    <property type="entry name" value="E3_ubiq-ligase_TRIM/RNF"/>
</dbReference>
<dbReference type="InterPro" id="IPR006574">
    <property type="entry name" value="PRY"/>
</dbReference>
<organism evidence="12 13">
    <name type="scientific">Coilia grayii</name>
    <name type="common">Gray's grenadier anchovy</name>
    <dbReference type="NCBI Taxonomy" id="363190"/>
    <lineage>
        <taxon>Eukaryota</taxon>
        <taxon>Metazoa</taxon>
        <taxon>Chordata</taxon>
        <taxon>Craniata</taxon>
        <taxon>Vertebrata</taxon>
        <taxon>Euteleostomi</taxon>
        <taxon>Actinopterygii</taxon>
        <taxon>Neopterygii</taxon>
        <taxon>Teleostei</taxon>
        <taxon>Clupei</taxon>
        <taxon>Clupeiformes</taxon>
        <taxon>Clupeoidei</taxon>
        <taxon>Engraulidae</taxon>
        <taxon>Coilinae</taxon>
        <taxon>Coilia</taxon>
    </lineage>
</organism>
<dbReference type="PANTHER" id="PTHR25465">
    <property type="entry name" value="B-BOX DOMAIN CONTAINING"/>
    <property type="match status" value="1"/>
</dbReference>
<dbReference type="Pfam" id="PF13765">
    <property type="entry name" value="PRY"/>
    <property type="match status" value="1"/>
</dbReference>
<dbReference type="InterPro" id="IPR000315">
    <property type="entry name" value="Znf_B-box"/>
</dbReference>
<feature type="domain" description="B box-type" evidence="10">
    <location>
        <begin position="175"/>
        <end position="215"/>
    </location>
</feature>
<feature type="region of interest" description="Disordered" evidence="8">
    <location>
        <begin position="94"/>
        <end position="116"/>
    </location>
</feature>
<feature type="compositionally biased region" description="Basic and acidic residues" evidence="8">
    <location>
        <begin position="456"/>
        <end position="473"/>
    </location>
</feature>
<proteinExistence type="predicted"/>
<dbReference type="Pfam" id="PF00622">
    <property type="entry name" value="SPRY"/>
    <property type="match status" value="1"/>
</dbReference>
<evidence type="ECO:0000256" key="6">
    <source>
        <dbReference type="PROSITE-ProRule" id="PRU00024"/>
    </source>
</evidence>
<dbReference type="CDD" id="cd19769">
    <property type="entry name" value="Bbox2_TRIM16-like"/>
    <property type="match status" value="1"/>
</dbReference>
<feature type="compositionally biased region" description="Basic and acidic residues" evidence="8">
    <location>
        <begin position="434"/>
        <end position="447"/>
    </location>
</feature>
<sequence>MSAKLWTEEQFNCPVCLDLPSDPVTIPCGHSYCMACIADFWTTEKTPGVYSCPECRQTFSPKPQLCRNTMLAEAMEQLRKGTLSSSARDTIRRAHGDSVRANAKAGRASSANGPRRSKAQLSAAAVPCDQCLDGGCEAVKTCLVCMASFCETHLKPHQTNAKLKGHELIAPTGQLTEKICTQHKYLQEFYCRPCQMYICWLCTSNAHKGHDSVSTQTQRTEKQKEVEVAQTQNQQRLQEREKELKDMKKVLETLTRSSEKVQEEVETVLGELQQSVQRLQDLLGEVMLSTGQEKLSETQDVVQKLEAEISQLKKRETDTRDLIRSQDNIYFLQNFQALVSPVEVADLGSVSVTPDVSFDAVRATILELRERVEEMCNQELNKINRTDDQKMGAFLKPNSTPQPQTQSRQSRQRTEDREMVGYLESDTWSISSLRPRERQRREEREPADNWSLSSLRPRDRQRRESEQSERGERWSLSSLLPRNRRKREERGTVREIDLDSIQAPEPRTRDEFLQYACALILDPNSAHRRLVLSDGNTVATVQASVQVCADSPQRFDGWTQVVCVGPLAGERCYWEVEWRGRGSSLGVALASMPRKGPDSRSGLGYNAQSWSLELSDMCCAALHNNQKQDIPVTYSPRVGLFLDRAAQTLAFYAVDDELSLLHTFRSSALSQPLYAAFGVGCGLGVGLDFASGQFSAQTDSIKICPI</sequence>
<feature type="domain" description="RING-type" evidence="9">
    <location>
        <begin position="13"/>
        <end position="56"/>
    </location>
</feature>
<reference evidence="12 13" key="1">
    <citation type="submission" date="2024-09" db="EMBL/GenBank/DDBJ databases">
        <title>A chromosome-level genome assembly of Gray's grenadier anchovy, Coilia grayii.</title>
        <authorList>
            <person name="Fu Z."/>
        </authorList>
    </citation>
    <scope>NUCLEOTIDE SEQUENCE [LARGE SCALE GENOMIC DNA]</scope>
    <source>
        <strain evidence="12">G4</strain>
        <tissue evidence="12">Muscle</tissue>
    </source>
</reference>
<dbReference type="InterPro" id="IPR043136">
    <property type="entry name" value="B30.2/SPRY_sf"/>
</dbReference>
<evidence type="ECO:0000256" key="1">
    <source>
        <dbReference type="ARBA" id="ARBA00022588"/>
    </source>
</evidence>
<evidence type="ECO:0000256" key="7">
    <source>
        <dbReference type="SAM" id="Coils"/>
    </source>
</evidence>
<keyword evidence="5" id="KW-0391">Immunity</keyword>
<dbReference type="InterPro" id="IPR017907">
    <property type="entry name" value="Znf_RING_CS"/>
</dbReference>
<evidence type="ECO:0000313" key="12">
    <source>
        <dbReference type="EMBL" id="KAL2087848.1"/>
    </source>
</evidence>
<dbReference type="Gene3D" id="4.10.830.40">
    <property type="match status" value="1"/>
</dbReference>
<evidence type="ECO:0000256" key="3">
    <source>
        <dbReference type="ARBA" id="ARBA00022771"/>
    </source>
</evidence>
<dbReference type="SMART" id="SM00449">
    <property type="entry name" value="SPRY"/>
    <property type="match status" value="1"/>
</dbReference>
<dbReference type="InterPro" id="IPR058030">
    <property type="entry name" value="TRIM8/14/16/25/29/45/65_CC"/>
</dbReference>
<dbReference type="SUPFAM" id="SSF49899">
    <property type="entry name" value="Concanavalin A-like lectins/glucanases"/>
    <property type="match status" value="1"/>
</dbReference>
<evidence type="ECO:0000256" key="2">
    <source>
        <dbReference type="ARBA" id="ARBA00022723"/>
    </source>
</evidence>
<dbReference type="PANTHER" id="PTHR25465:SF12">
    <property type="entry name" value="E3 UBIQUITIN_ISG15 LIGASE TRIM25 ISOFORM X1"/>
    <property type="match status" value="1"/>
</dbReference>
<evidence type="ECO:0000256" key="4">
    <source>
        <dbReference type="ARBA" id="ARBA00022833"/>
    </source>
</evidence>
<dbReference type="InterPro" id="IPR001841">
    <property type="entry name" value="Znf_RING"/>
</dbReference>
<dbReference type="InterPro" id="IPR001870">
    <property type="entry name" value="B30.2/SPRY"/>
</dbReference>
<feature type="compositionally biased region" description="Low complexity" evidence="8">
    <location>
        <begin position="397"/>
        <end position="409"/>
    </location>
</feature>
<protein>
    <recommendedName>
        <fullName evidence="14">E3 ubiquitin/ISG15 ligase TRIM25-like</fullName>
    </recommendedName>
</protein>
<feature type="region of interest" description="Disordered" evidence="8">
    <location>
        <begin position="382"/>
        <end position="421"/>
    </location>
</feature>
<dbReference type="GO" id="GO:0045087">
    <property type="term" value="P:innate immune response"/>
    <property type="evidence" value="ECO:0007669"/>
    <property type="project" value="UniProtKB-KW"/>
</dbReference>
<dbReference type="GO" id="GO:0008270">
    <property type="term" value="F:zinc ion binding"/>
    <property type="evidence" value="ECO:0007669"/>
    <property type="project" value="UniProtKB-KW"/>
</dbReference>
<dbReference type="InterPro" id="IPR013083">
    <property type="entry name" value="Znf_RING/FYVE/PHD"/>
</dbReference>
<feature type="coiled-coil region" evidence="7">
    <location>
        <begin position="234"/>
        <end position="322"/>
    </location>
</feature>
<keyword evidence="13" id="KW-1185">Reference proteome</keyword>
<feature type="domain" description="B30.2/SPRY" evidence="11">
    <location>
        <begin position="499"/>
        <end position="694"/>
    </location>
</feature>
<dbReference type="SMART" id="SM00336">
    <property type="entry name" value="BBOX"/>
    <property type="match status" value="2"/>
</dbReference>
<dbReference type="Gene3D" id="3.30.160.60">
    <property type="entry name" value="Classic Zinc Finger"/>
    <property type="match status" value="1"/>
</dbReference>
<evidence type="ECO:0000256" key="5">
    <source>
        <dbReference type="ARBA" id="ARBA00022859"/>
    </source>
</evidence>